<dbReference type="AlphaFoldDB" id="A0A4U8V1X9"/>
<reference evidence="2 3" key="1">
    <citation type="journal article" date="2015" name="Genome Biol.">
        <title>Comparative genomics of Steinernema reveals deeply conserved gene regulatory networks.</title>
        <authorList>
            <person name="Dillman A.R."/>
            <person name="Macchietto M."/>
            <person name="Porter C.F."/>
            <person name="Rogers A."/>
            <person name="Williams B."/>
            <person name="Antoshechkin I."/>
            <person name="Lee M.M."/>
            <person name="Goodwin Z."/>
            <person name="Lu X."/>
            <person name="Lewis E.E."/>
            <person name="Goodrich-Blair H."/>
            <person name="Stock S.P."/>
            <person name="Adams B.J."/>
            <person name="Sternberg P.W."/>
            <person name="Mortazavi A."/>
        </authorList>
    </citation>
    <scope>NUCLEOTIDE SEQUENCE [LARGE SCALE GENOMIC DNA]</scope>
    <source>
        <strain evidence="2 3">ALL</strain>
    </source>
</reference>
<evidence type="ECO:0000256" key="1">
    <source>
        <dbReference type="SAM" id="MobiDB-lite"/>
    </source>
</evidence>
<protein>
    <submittedName>
        <fullName evidence="2">Uncharacterized protein</fullName>
    </submittedName>
</protein>
<comment type="caution">
    <text evidence="2">The sequence shown here is derived from an EMBL/GenBank/DDBJ whole genome shotgun (WGS) entry which is preliminary data.</text>
</comment>
<dbReference type="Proteomes" id="UP000298663">
    <property type="component" value="Unassembled WGS sequence"/>
</dbReference>
<feature type="compositionally biased region" description="Polar residues" evidence="1">
    <location>
        <begin position="83"/>
        <end position="105"/>
    </location>
</feature>
<dbReference type="EMBL" id="AZBU02000001">
    <property type="protein sequence ID" value="TMS39424.1"/>
    <property type="molecule type" value="Genomic_DNA"/>
</dbReference>
<reference evidence="2 3" key="2">
    <citation type="journal article" date="2019" name="G3 (Bethesda)">
        <title>Hybrid Assembly of the Genome of the Entomopathogenic Nematode Steinernema carpocapsae Identifies the X-Chromosome.</title>
        <authorList>
            <person name="Serra L."/>
            <person name="Macchietto M."/>
            <person name="Macias-Munoz A."/>
            <person name="McGill C.J."/>
            <person name="Rodriguez I.M."/>
            <person name="Rodriguez B."/>
            <person name="Murad R."/>
            <person name="Mortazavi A."/>
        </authorList>
    </citation>
    <scope>NUCLEOTIDE SEQUENCE [LARGE SCALE GENOMIC DNA]</scope>
    <source>
        <strain evidence="2 3">ALL</strain>
    </source>
</reference>
<feature type="region of interest" description="Disordered" evidence="1">
    <location>
        <begin position="75"/>
        <end position="105"/>
    </location>
</feature>
<sequence length="105" mass="11837">MEYSKLAAALNAMKGLNQKKDFTLKQLQEFRNRMVEILLSTQGRHHFLDVPLRKLFKLESDAALATVLVERQEYGRKAGEASQGRNAGQQQSQIMQRSLSGSKTA</sequence>
<proteinExistence type="predicted"/>
<accession>A0A4U8V1X9</accession>
<evidence type="ECO:0000313" key="2">
    <source>
        <dbReference type="EMBL" id="TMS39424.1"/>
    </source>
</evidence>
<evidence type="ECO:0000313" key="3">
    <source>
        <dbReference type="Proteomes" id="UP000298663"/>
    </source>
</evidence>
<name>A0A4U8V1X9_STECR</name>
<gene>
    <name evidence="2" type="ORF">L596_005949</name>
</gene>
<keyword evidence="3" id="KW-1185">Reference proteome</keyword>
<organism evidence="2 3">
    <name type="scientific">Steinernema carpocapsae</name>
    <name type="common">Entomopathogenic nematode</name>
    <dbReference type="NCBI Taxonomy" id="34508"/>
    <lineage>
        <taxon>Eukaryota</taxon>
        <taxon>Metazoa</taxon>
        <taxon>Ecdysozoa</taxon>
        <taxon>Nematoda</taxon>
        <taxon>Chromadorea</taxon>
        <taxon>Rhabditida</taxon>
        <taxon>Tylenchina</taxon>
        <taxon>Panagrolaimomorpha</taxon>
        <taxon>Strongyloidoidea</taxon>
        <taxon>Steinernematidae</taxon>
        <taxon>Steinernema</taxon>
    </lineage>
</organism>